<name>A0A8X6NMV6_NEPPI</name>
<dbReference type="EMBL" id="BMAW01105872">
    <property type="protein sequence ID" value="GFT21433.1"/>
    <property type="molecule type" value="Genomic_DNA"/>
</dbReference>
<dbReference type="AlphaFoldDB" id="A0A8X6NMV6"/>
<feature type="compositionally biased region" description="Polar residues" evidence="1">
    <location>
        <begin position="76"/>
        <end position="93"/>
    </location>
</feature>
<evidence type="ECO:0000313" key="3">
    <source>
        <dbReference type="Proteomes" id="UP000887013"/>
    </source>
</evidence>
<reference evidence="2" key="1">
    <citation type="submission" date="2020-08" db="EMBL/GenBank/DDBJ databases">
        <title>Multicomponent nature underlies the extraordinary mechanical properties of spider dragline silk.</title>
        <authorList>
            <person name="Kono N."/>
            <person name="Nakamura H."/>
            <person name="Mori M."/>
            <person name="Yoshida Y."/>
            <person name="Ohtoshi R."/>
            <person name="Malay A.D."/>
            <person name="Moran D.A.P."/>
            <person name="Tomita M."/>
            <person name="Numata K."/>
            <person name="Arakawa K."/>
        </authorList>
    </citation>
    <scope>NUCLEOTIDE SEQUENCE</scope>
</reference>
<gene>
    <name evidence="2" type="ORF">NPIL_163921</name>
</gene>
<proteinExistence type="predicted"/>
<accession>A0A8X6NMV6</accession>
<sequence length="101" mass="11620">MDIGCAVEWSSGQNWIFVAQFPLSIFAATNESSGRKGKLERCTYNSEKLHNHPEGYLFHYEVYLARNLLEYDKTRTPTTNRQRQSLPEHNSTPVELLSNEG</sequence>
<keyword evidence="3" id="KW-1185">Reference proteome</keyword>
<evidence type="ECO:0000313" key="2">
    <source>
        <dbReference type="EMBL" id="GFT21433.1"/>
    </source>
</evidence>
<organism evidence="2 3">
    <name type="scientific">Nephila pilipes</name>
    <name type="common">Giant wood spider</name>
    <name type="synonym">Nephila maculata</name>
    <dbReference type="NCBI Taxonomy" id="299642"/>
    <lineage>
        <taxon>Eukaryota</taxon>
        <taxon>Metazoa</taxon>
        <taxon>Ecdysozoa</taxon>
        <taxon>Arthropoda</taxon>
        <taxon>Chelicerata</taxon>
        <taxon>Arachnida</taxon>
        <taxon>Araneae</taxon>
        <taxon>Araneomorphae</taxon>
        <taxon>Entelegynae</taxon>
        <taxon>Araneoidea</taxon>
        <taxon>Nephilidae</taxon>
        <taxon>Nephila</taxon>
    </lineage>
</organism>
<comment type="caution">
    <text evidence="2">The sequence shown here is derived from an EMBL/GenBank/DDBJ whole genome shotgun (WGS) entry which is preliminary data.</text>
</comment>
<protein>
    <submittedName>
        <fullName evidence="2">Uncharacterized protein</fullName>
    </submittedName>
</protein>
<evidence type="ECO:0000256" key="1">
    <source>
        <dbReference type="SAM" id="MobiDB-lite"/>
    </source>
</evidence>
<dbReference type="Proteomes" id="UP000887013">
    <property type="component" value="Unassembled WGS sequence"/>
</dbReference>
<feature type="region of interest" description="Disordered" evidence="1">
    <location>
        <begin position="74"/>
        <end position="101"/>
    </location>
</feature>